<feature type="transmembrane region" description="Helical" evidence="1">
    <location>
        <begin position="98"/>
        <end position="114"/>
    </location>
</feature>
<evidence type="ECO:0000256" key="1">
    <source>
        <dbReference type="SAM" id="Phobius"/>
    </source>
</evidence>
<organism evidence="2 3">
    <name type="scientific">Alkalibacterium subtropicum</name>
    <dbReference type="NCBI Taxonomy" id="753702"/>
    <lineage>
        <taxon>Bacteria</taxon>
        <taxon>Bacillati</taxon>
        <taxon>Bacillota</taxon>
        <taxon>Bacilli</taxon>
        <taxon>Lactobacillales</taxon>
        <taxon>Carnobacteriaceae</taxon>
        <taxon>Alkalibacterium</taxon>
    </lineage>
</organism>
<proteinExistence type="predicted"/>
<reference evidence="3" key="1">
    <citation type="submission" date="2016-10" db="EMBL/GenBank/DDBJ databases">
        <authorList>
            <person name="Varghese N."/>
            <person name="Submissions S."/>
        </authorList>
    </citation>
    <scope>NUCLEOTIDE SEQUENCE [LARGE SCALE GENOMIC DNA]</scope>
    <source>
        <strain evidence="3">DSM 23664</strain>
    </source>
</reference>
<feature type="transmembrane region" description="Helical" evidence="1">
    <location>
        <begin position="65"/>
        <end position="86"/>
    </location>
</feature>
<feature type="transmembrane region" description="Helical" evidence="1">
    <location>
        <begin position="126"/>
        <end position="147"/>
    </location>
</feature>
<sequence length="185" mass="19672">MKNTRSIVSSLLFFSLAVIMFLALSSAVLPAYATHGRSMIIGTLAYIIMSGMVIFSSVNSRGLSIAGALASFTFIGAHTFIEANLFSTIGLASLTNPFGYAAIAAFLLAGATYIMNKVGGSAQLSLYVNGLMTAGITLVYYHVASLAPVRTSVLFFVPFTFLLIWTVVQYGIHVSEAVKTSKQFA</sequence>
<feature type="transmembrane region" description="Helical" evidence="1">
    <location>
        <begin position="153"/>
        <end position="172"/>
    </location>
</feature>
<name>A0A1I1KUC9_9LACT</name>
<feature type="transmembrane region" description="Helical" evidence="1">
    <location>
        <begin position="12"/>
        <end position="33"/>
    </location>
</feature>
<dbReference type="AlphaFoldDB" id="A0A1I1KUC9"/>
<dbReference type="Proteomes" id="UP000199612">
    <property type="component" value="Unassembled WGS sequence"/>
</dbReference>
<keyword evidence="1" id="KW-1133">Transmembrane helix</keyword>
<feature type="transmembrane region" description="Helical" evidence="1">
    <location>
        <begin position="39"/>
        <end position="58"/>
    </location>
</feature>
<keyword evidence="1" id="KW-0472">Membrane</keyword>
<keyword evidence="3" id="KW-1185">Reference proteome</keyword>
<evidence type="ECO:0000313" key="3">
    <source>
        <dbReference type="Proteomes" id="UP000199612"/>
    </source>
</evidence>
<evidence type="ECO:0000313" key="2">
    <source>
        <dbReference type="EMBL" id="SFC62338.1"/>
    </source>
</evidence>
<dbReference type="EMBL" id="FOLT01000014">
    <property type="protein sequence ID" value="SFC62338.1"/>
    <property type="molecule type" value="Genomic_DNA"/>
</dbReference>
<protein>
    <submittedName>
        <fullName evidence="2">Uncharacterized protein</fullName>
    </submittedName>
</protein>
<dbReference type="OrthoDB" id="2165672at2"/>
<keyword evidence="1" id="KW-0812">Transmembrane</keyword>
<dbReference type="RefSeq" id="WP_091531225.1">
    <property type="nucleotide sequence ID" value="NZ_FOLT01000014.1"/>
</dbReference>
<gene>
    <name evidence="2" type="ORF">SAMN04488102_11414</name>
</gene>
<accession>A0A1I1KUC9</accession>